<evidence type="ECO:0000256" key="1">
    <source>
        <dbReference type="ARBA" id="ARBA00004141"/>
    </source>
</evidence>
<dbReference type="GO" id="GO:0016020">
    <property type="term" value="C:membrane"/>
    <property type="evidence" value="ECO:0007669"/>
    <property type="project" value="UniProtKB-SubCell"/>
</dbReference>
<feature type="transmembrane region" description="Helical" evidence="6">
    <location>
        <begin position="243"/>
        <end position="264"/>
    </location>
</feature>
<dbReference type="GO" id="GO:0022857">
    <property type="term" value="F:transmembrane transporter activity"/>
    <property type="evidence" value="ECO:0007669"/>
    <property type="project" value="InterPro"/>
</dbReference>
<feature type="transmembrane region" description="Helical" evidence="6">
    <location>
        <begin position="50"/>
        <end position="69"/>
    </location>
</feature>
<evidence type="ECO:0000259" key="7">
    <source>
        <dbReference type="PROSITE" id="PS50850"/>
    </source>
</evidence>
<dbReference type="InterPro" id="IPR036259">
    <property type="entry name" value="MFS_trans_sf"/>
</dbReference>
<feature type="transmembrane region" description="Helical" evidence="6">
    <location>
        <begin position="81"/>
        <end position="100"/>
    </location>
</feature>
<dbReference type="Gene3D" id="1.20.1250.20">
    <property type="entry name" value="MFS general substrate transporter like domains"/>
    <property type="match status" value="1"/>
</dbReference>
<accession>D8QM29</accession>
<dbReference type="InterPro" id="IPR011701">
    <property type="entry name" value="MFS"/>
</dbReference>
<dbReference type="Pfam" id="PF07690">
    <property type="entry name" value="MFS_1"/>
    <property type="match status" value="1"/>
</dbReference>
<feature type="domain" description="Major facilitator superfamily (MFS) profile" evidence="7">
    <location>
        <begin position="1"/>
        <end position="424"/>
    </location>
</feature>
<dbReference type="VEuPathDB" id="FungiDB:SCHCODRAFT_02641989"/>
<dbReference type="SUPFAM" id="SSF103473">
    <property type="entry name" value="MFS general substrate transporter"/>
    <property type="match status" value="1"/>
</dbReference>
<evidence type="ECO:0000256" key="2">
    <source>
        <dbReference type="ARBA" id="ARBA00022448"/>
    </source>
</evidence>
<evidence type="ECO:0000313" key="9">
    <source>
        <dbReference type="Proteomes" id="UP000007431"/>
    </source>
</evidence>
<dbReference type="EMBL" id="GL377319">
    <property type="protein sequence ID" value="EFI91210.1"/>
    <property type="molecule type" value="Genomic_DNA"/>
</dbReference>
<keyword evidence="9" id="KW-1185">Reference proteome</keyword>
<keyword evidence="3 6" id="KW-0812">Transmembrane</keyword>
<feature type="transmembrane region" description="Helical" evidence="6">
    <location>
        <begin position="138"/>
        <end position="160"/>
    </location>
</feature>
<feature type="transmembrane region" description="Helical" evidence="6">
    <location>
        <begin position="316"/>
        <end position="335"/>
    </location>
</feature>
<evidence type="ECO:0000256" key="5">
    <source>
        <dbReference type="ARBA" id="ARBA00023136"/>
    </source>
</evidence>
<dbReference type="InterPro" id="IPR001958">
    <property type="entry name" value="Tet-R_TetA/multi-R_MdtG-like"/>
</dbReference>
<organism evidence="9">
    <name type="scientific">Schizophyllum commune (strain H4-8 / FGSC 9210)</name>
    <name type="common">Split gill fungus</name>
    <dbReference type="NCBI Taxonomy" id="578458"/>
    <lineage>
        <taxon>Eukaryota</taxon>
        <taxon>Fungi</taxon>
        <taxon>Dikarya</taxon>
        <taxon>Basidiomycota</taxon>
        <taxon>Agaricomycotina</taxon>
        <taxon>Agaricomycetes</taxon>
        <taxon>Agaricomycetidae</taxon>
        <taxon>Agaricales</taxon>
        <taxon>Schizophyllaceae</taxon>
        <taxon>Schizophyllum</taxon>
    </lineage>
</organism>
<evidence type="ECO:0000313" key="8">
    <source>
        <dbReference type="EMBL" id="EFI91210.1"/>
    </source>
</evidence>
<dbReference type="PANTHER" id="PTHR23504:SF15">
    <property type="entry name" value="MAJOR FACILITATOR SUPERFAMILY (MFS) PROFILE DOMAIN-CONTAINING PROTEIN"/>
    <property type="match status" value="1"/>
</dbReference>
<feature type="non-terminal residue" evidence="8">
    <location>
        <position position="1"/>
    </location>
</feature>
<dbReference type="eggNOG" id="KOG2615">
    <property type="taxonomic scope" value="Eukaryota"/>
</dbReference>
<dbReference type="InParanoid" id="D8QM29"/>
<dbReference type="InterPro" id="IPR020846">
    <property type="entry name" value="MFS_dom"/>
</dbReference>
<sequence>ATPLPRLQLSILLLMRCAEPVAYTVIFPFINEVRTESEVTHVPKSKVGYYAGLVESVFAMVQFFTVYHWGALSDRLGRKIVALIGIVGAMLSVAAFGLSTSLPMMILTRCIAGAMNGNVAIVKSMMAEITDETNQARAYSLMPVAWALGATVGPLLGGYLSHPVERYPEWFGGNTFLVKYPYFLPCFVASLVNLLVIIIGIVTENPAGEIAIVTEGEPMPAAPTDAESQEPAPEKPSIFTDQIVRVLSISFFMFLLNSSYQALIPLFCYSPYEAGGIGFPPSSLLLSVTGVAAMFSQAFLFPIVERRLGPVRTFRFAMSGLPFIYVALPVAHYLVPLGRSTVWTVLAFMIVAKTIGHMGVVCNSILINNAAPSRESLGQLNGLVQSTGSLARAFGPAGITSLFAFSQEHNLLDGQLVHLVLITV</sequence>
<feature type="transmembrane region" description="Helical" evidence="6">
    <location>
        <begin position="284"/>
        <end position="304"/>
    </location>
</feature>
<keyword evidence="5 6" id="KW-0472">Membrane</keyword>
<dbReference type="HOGENOM" id="CLU_001265_54_6_1"/>
<protein>
    <recommendedName>
        <fullName evidence="7">Major facilitator superfamily (MFS) profile domain-containing protein</fullName>
    </recommendedName>
</protein>
<dbReference type="PRINTS" id="PR01035">
    <property type="entry name" value="TCRTETA"/>
</dbReference>
<comment type="subcellular location">
    <subcellularLocation>
        <location evidence="1">Membrane</location>
        <topology evidence="1">Multi-pass membrane protein</topology>
    </subcellularLocation>
</comment>
<dbReference type="CDD" id="cd17330">
    <property type="entry name" value="MFS_SLC46_TetA_like"/>
    <property type="match status" value="1"/>
</dbReference>
<dbReference type="PANTHER" id="PTHR23504">
    <property type="entry name" value="MAJOR FACILITATOR SUPERFAMILY DOMAIN-CONTAINING PROTEIN 10"/>
    <property type="match status" value="1"/>
</dbReference>
<keyword evidence="2" id="KW-0813">Transport</keyword>
<keyword evidence="4 6" id="KW-1133">Transmembrane helix</keyword>
<evidence type="ECO:0000256" key="4">
    <source>
        <dbReference type="ARBA" id="ARBA00022989"/>
    </source>
</evidence>
<dbReference type="AlphaFoldDB" id="D8QM29"/>
<dbReference type="Proteomes" id="UP000007431">
    <property type="component" value="Unassembled WGS sequence"/>
</dbReference>
<reference evidence="8 9" key="1">
    <citation type="journal article" date="2010" name="Nat. Biotechnol.">
        <title>Genome sequence of the model mushroom Schizophyllum commune.</title>
        <authorList>
            <person name="Ohm R.A."/>
            <person name="de Jong J.F."/>
            <person name="Lugones L.G."/>
            <person name="Aerts A."/>
            <person name="Kothe E."/>
            <person name="Stajich J.E."/>
            <person name="de Vries R.P."/>
            <person name="Record E."/>
            <person name="Levasseur A."/>
            <person name="Baker S.E."/>
            <person name="Bartholomew K.A."/>
            <person name="Coutinho P.M."/>
            <person name="Erdmann S."/>
            <person name="Fowler T.J."/>
            <person name="Gathman A.C."/>
            <person name="Lombard V."/>
            <person name="Henrissat B."/>
            <person name="Knabe N."/>
            <person name="Kuees U."/>
            <person name="Lilly W.W."/>
            <person name="Lindquist E."/>
            <person name="Lucas S."/>
            <person name="Magnuson J.K."/>
            <person name="Piumi F."/>
            <person name="Raudaskoski M."/>
            <person name="Salamov A."/>
            <person name="Schmutz J."/>
            <person name="Schwarze F.W.M.R."/>
            <person name="vanKuyk P.A."/>
            <person name="Horton J.S."/>
            <person name="Grigoriev I.V."/>
            <person name="Woesten H.A.B."/>
        </authorList>
    </citation>
    <scope>NUCLEOTIDE SEQUENCE [LARGE SCALE GENOMIC DNA]</scope>
    <source>
        <strain evidence="9">H4-8 / FGSC 9210</strain>
    </source>
</reference>
<feature type="transmembrane region" description="Helical" evidence="6">
    <location>
        <begin position="180"/>
        <end position="202"/>
    </location>
</feature>
<evidence type="ECO:0000256" key="3">
    <source>
        <dbReference type="ARBA" id="ARBA00022692"/>
    </source>
</evidence>
<gene>
    <name evidence="8" type="ORF">SCHCODRAFT_36171</name>
</gene>
<name>D8QM29_SCHCM</name>
<feature type="non-terminal residue" evidence="8">
    <location>
        <position position="424"/>
    </location>
</feature>
<proteinExistence type="predicted"/>
<evidence type="ECO:0000256" key="6">
    <source>
        <dbReference type="SAM" id="Phobius"/>
    </source>
</evidence>
<feature type="transmembrane region" description="Helical" evidence="6">
    <location>
        <begin position="341"/>
        <end position="366"/>
    </location>
</feature>
<dbReference type="PROSITE" id="PS50850">
    <property type="entry name" value="MFS"/>
    <property type="match status" value="1"/>
</dbReference>
<dbReference type="OMA" id="AWWACGI"/>